<dbReference type="PRINTS" id="PR00079">
    <property type="entry name" value="G6PDHDRGNASE"/>
</dbReference>
<dbReference type="Gene3D" id="3.30.360.10">
    <property type="entry name" value="Dihydrodipicolinate Reductase, domain 2"/>
    <property type="match status" value="1"/>
</dbReference>
<feature type="domain" description="Glucose-6-phosphate dehydrogenase C-terminal" evidence="9">
    <location>
        <begin position="186"/>
        <end position="485"/>
    </location>
</feature>
<comment type="caution">
    <text evidence="10">The sequence shown here is derived from an EMBL/GenBank/DDBJ whole genome shotgun (WGS) entry which is preliminary data.</text>
</comment>
<dbReference type="NCBIfam" id="NF009492">
    <property type="entry name" value="PRK12853.1-3"/>
    <property type="match status" value="1"/>
</dbReference>
<evidence type="ECO:0000256" key="7">
    <source>
        <dbReference type="HAMAP-Rule" id="MF_00966"/>
    </source>
</evidence>
<evidence type="ECO:0000256" key="2">
    <source>
        <dbReference type="ARBA" id="ARBA00009975"/>
    </source>
</evidence>
<protein>
    <recommendedName>
        <fullName evidence="7">Glucose-6-phosphate 1-dehydrogenase</fullName>
        <shortName evidence="7">G6PD</shortName>
        <ecNumber evidence="7">1.1.1.49</ecNumber>
    </recommendedName>
</protein>
<feature type="binding site" evidence="7">
    <location>
        <position position="145"/>
    </location>
    <ligand>
        <name>NADP(+)</name>
        <dbReference type="ChEBI" id="CHEBI:58349"/>
    </ligand>
</feature>
<dbReference type="Pfam" id="PF00479">
    <property type="entry name" value="G6PD_N"/>
    <property type="match status" value="1"/>
</dbReference>
<dbReference type="FunFam" id="3.30.360.10:FF:000011">
    <property type="entry name" value="Glucose-6-phosphate 1-dehydrogenase"/>
    <property type="match status" value="1"/>
</dbReference>
<dbReference type="RefSeq" id="WP_126780560.1">
    <property type="nucleotide sequence ID" value="NZ_PIQC01000003.1"/>
</dbReference>
<feature type="binding site" evidence="7">
    <location>
        <position position="213"/>
    </location>
    <ligand>
        <name>substrate</name>
    </ligand>
</feature>
<comment type="catalytic activity">
    <reaction evidence="7">
        <text>D-glucose 6-phosphate + NADP(+) = 6-phospho-D-glucono-1,5-lactone + NADPH + H(+)</text>
        <dbReference type="Rhea" id="RHEA:15841"/>
        <dbReference type="ChEBI" id="CHEBI:15378"/>
        <dbReference type="ChEBI" id="CHEBI:57783"/>
        <dbReference type="ChEBI" id="CHEBI:57955"/>
        <dbReference type="ChEBI" id="CHEBI:58349"/>
        <dbReference type="ChEBI" id="CHEBI:61548"/>
        <dbReference type="EC" id="1.1.1.49"/>
    </reaction>
</comment>
<dbReference type="PANTHER" id="PTHR23429">
    <property type="entry name" value="GLUCOSE-6-PHOSPHATE 1-DEHYDROGENASE G6PD"/>
    <property type="match status" value="1"/>
</dbReference>
<dbReference type="NCBIfam" id="TIGR00871">
    <property type="entry name" value="zwf"/>
    <property type="match status" value="1"/>
</dbReference>
<keyword evidence="3 7" id="KW-0313">Glucose metabolism</keyword>
<accession>A0A432Z1E7</accession>
<evidence type="ECO:0000313" key="11">
    <source>
        <dbReference type="Proteomes" id="UP000288058"/>
    </source>
</evidence>
<feature type="binding site" evidence="7">
    <location>
        <position position="179"/>
    </location>
    <ligand>
        <name>substrate</name>
    </ligand>
</feature>
<feature type="binding site" evidence="7">
    <location>
        <position position="342"/>
    </location>
    <ligand>
        <name>substrate</name>
    </ligand>
</feature>
<sequence>MTERPKNCDFVLFGVLGDLSRRKLLPALYQLDKSGLLSSGTRIIGTARNDLTASEALERVEKTLREFVAKGDLDDNLLDRFCKRFHYVPMDFSELSSYASLKETLQAEQTAIFYLATPPSMYATICSGLEQQGLAKQPARVILEKPIGHNLGSSQEINQAVARYFDENQVYRIDHYLGKETVLNLLALRFANALFSSNWDNNAIDHIQITAAEQVGVEGRWGYYDDAGQLRDMVQNHLLQVLSLIAMEPPSRLDAESIREEKLKVLKALRPIDESNCQEVTVRGQYQAGFVADQRVPGYLDEDGARNNSQTETFVGLKVNIDNWRWSGVPFYLRTGKRMPEKRSEVVITFKKQLHNIFNDTTTELPPNKLVIRLQPDEGVEVQILNKIPGLGERMHLKATNLDLSFNETFEKKRIADAYERLLLEAMQGNQYLFVHRDEVEYAWRWIDSIVAAWDNNEQPPKAYQAGTWGPVGSVSLLAQDGRQWDE</sequence>
<feature type="binding site" evidence="7">
    <location>
        <position position="48"/>
    </location>
    <ligand>
        <name>NADP(+)</name>
        <dbReference type="ChEBI" id="CHEBI:58349"/>
    </ligand>
</feature>
<evidence type="ECO:0000256" key="6">
    <source>
        <dbReference type="ARBA" id="ARBA00023277"/>
    </source>
</evidence>
<keyword evidence="4 7" id="KW-0521">NADP</keyword>
<evidence type="ECO:0000256" key="5">
    <source>
        <dbReference type="ARBA" id="ARBA00023002"/>
    </source>
</evidence>
<dbReference type="GO" id="GO:0050661">
    <property type="term" value="F:NADP binding"/>
    <property type="evidence" value="ECO:0007669"/>
    <property type="project" value="UniProtKB-UniRule"/>
</dbReference>
<dbReference type="OrthoDB" id="9802739at2"/>
<feature type="binding site" evidence="7">
    <location>
        <position position="337"/>
    </location>
    <ligand>
        <name>substrate</name>
    </ligand>
</feature>
<evidence type="ECO:0000259" key="8">
    <source>
        <dbReference type="Pfam" id="PF00479"/>
    </source>
</evidence>
<comment type="similarity">
    <text evidence="2 7">Belongs to the glucose-6-phosphate dehydrogenase family.</text>
</comment>
<dbReference type="InterPro" id="IPR036291">
    <property type="entry name" value="NAD(P)-bd_dom_sf"/>
</dbReference>
<feature type="binding site" evidence="7">
    <location>
        <begin position="91"/>
        <end position="92"/>
    </location>
    <ligand>
        <name>NADP(+)</name>
        <dbReference type="ChEBI" id="CHEBI:58349"/>
    </ligand>
</feature>
<feature type="binding site" evidence="7">
    <location>
        <position position="175"/>
    </location>
    <ligand>
        <name>substrate</name>
    </ligand>
</feature>
<evidence type="ECO:0000256" key="1">
    <source>
        <dbReference type="ARBA" id="ARBA00004937"/>
    </source>
</evidence>
<evidence type="ECO:0000259" key="9">
    <source>
        <dbReference type="Pfam" id="PF02781"/>
    </source>
</evidence>
<dbReference type="SUPFAM" id="SSF51735">
    <property type="entry name" value="NAD(P)-binding Rossmann-fold domains"/>
    <property type="match status" value="1"/>
</dbReference>
<dbReference type="UniPathway" id="UPA00115">
    <property type="reaction ID" value="UER00408"/>
</dbReference>
<dbReference type="EC" id="1.1.1.49" evidence="7"/>
<dbReference type="GO" id="GO:0005829">
    <property type="term" value="C:cytosol"/>
    <property type="evidence" value="ECO:0007669"/>
    <property type="project" value="TreeGrafter"/>
</dbReference>
<proteinExistence type="inferred from homology"/>
<dbReference type="PIRSF" id="PIRSF000110">
    <property type="entry name" value="G6PD"/>
    <property type="match status" value="1"/>
</dbReference>
<dbReference type="InterPro" id="IPR001282">
    <property type="entry name" value="G6P_DH"/>
</dbReference>
<comment type="caution">
    <text evidence="7">Lacks conserved residue(s) required for the propagation of feature annotation.</text>
</comment>
<dbReference type="PANTHER" id="PTHR23429:SF0">
    <property type="entry name" value="GLUCOSE-6-PHOSPHATE 1-DEHYDROGENASE"/>
    <property type="match status" value="1"/>
</dbReference>
<dbReference type="PROSITE" id="PS00069">
    <property type="entry name" value="G6P_DEHYDROGENASE"/>
    <property type="match status" value="1"/>
</dbReference>
<evidence type="ECO:0000256" key="4">
    <source>
        <dbReference type="ARBA" id="ARBA00022857"/>
    </source>
</evidence>
<dbReference type="HAMAP" id="MF_00966">
    <property type="entry name" value="G6PD"/>
    <property type="match status" value="1"/>
</dbReference>
<dbReference type="InterPro" id="IPR022674">
    <property type="entry name" value="G6P_DH_NAD-bd"/>
</dbReference>
<gene>
    <name evidence="7 10" type="primary">zwf</name>
    <name evidence="10" type="ORF">CWI78_04170</name>
</gene>
<dbReference type="InterPro" id="IPR022675">
    <property type="entry name" value="G6P_DH_C"/>
</dbReference>
<keyword evidence="5 7" id="KW-0560">Oxidoreductase</keyword>
<dbReference type="Gene3D" id="3.40.50.720">
    <property type="entry name" value="NAD(P)-binding Rossmann-like Domain"/>
    <property type="match status" value="1"/>
</dbReference>
<organism evidence="10 11">
    <name type="scientific">Idiomarina ramblicola</name>
    <dbReference type="NCBI Taxonomy" id="263724"/>
    <lineage>
        <taxon>Bacteria</taxon>
        <taxon>Pseudomonadati</taxon>
        <taxon>Pseudomonadota</taxon>
        <taxon>Gammaproteobacteria</taxon>
        <taxon>Alteromonadales</taxon>
        <taxon>Idiomarinaceae</taxon>
        <taxon>Idiomarina</taxon>
    </lineage>
</organism>
<comment type="pathway">
    <text evidence="1 7">Carbohydrate degradation; pentose phosphate pathway; D-ribulose 5-phosphate from D-glucose 6-phosphate (oxidative stage): step 1/3.</text>
</comment>
<dbReference type="EMBL" id="PIQC01000003">
    <property type="protein sequence ID" value="RUO71718.1"/>
    <property type="molecule type" value="Genomic_DNA"/>
</dbReference>
<evidence type="ECO:0000256" key="3">
    <source>
        <dbReference type="ARBA" id="ARBA00022526"/>
    </source>
</evidence>
<feature type="domain" description="Glucose-6-phosphate dehydrogenase NAD-binding" evidence="8">
    <location>
        <begin position="11"/>
        <end position="184"/>
    </location>
</feature>
<dbReference type="SUPFAM" id="SSF55347">
    <property type="entry name" value="Glyceraldehyde-3-phosphate dehydrogenase-like, C-terminal domain"/>
    <property type="match status" value="1"/>
</dbReference>
<feature type="binding site" evidence="7">
    <location>
        <position position="232"/>
    </location>
    <ligand>
        <name>substrate</name>
    </ligand>
</feature>
<dbReference type="GO" id="GO:0009051">
    <property type="term" value="P:pentose-phosphate shunt, oxidative branch"/>
    <property type="evidence" value="ECO:0007669"/>
    <property type="project" value="TreeGrafter"/>
</dbReference>
<feature type="active site" description="Proton acceptor" evidence="7">
    <location>
        <position position="237"/>
    </location>
</feature>
<dbReference type="AlphaFoldDB" id="A0A432Z1E7"/>
<dbReference type="GO" id="GO:0006006">
    <property type="term" value="P:glucose metabolic process"/>
    <property type="evidence" value="ECO:0007669"/>
    <property type="project" value="UniProtKB-KW"/>
</dbReference>
<evidence type="ECO:0000313" key="10">
    <source>
        <dbReference type="EMBL" id="RUO71718.1"/>
    </source>
</evidence>
<keyword evidence="6 7" id="KW-0119">Carbohydrate metabolism</keyword>
<dbReference type="Proteomes" id="UP000288058">
    <property type="component" value="Unassembled WGS sequence"/>
</dbReference>
<comment type="function">
    <text evidence="7">Catalyzes the oxidation of glucose 6-phosphate to 6-phosphogluconolactone.</text>
</comment>
<dbReference type="Pfam" id="PF02781">
    <property type="entry name" value="G6PD_C"/>
    <property type="match status" value="1"/>
</dbReference>
<dbReference type="InterPro" id="IPR019796">
    <property type="entry name" value="G6P_DH_AS"/>
</dbReference>
<dbReference type="GO" id="GO:0004345">
    <property type="term" value="F:glucose-6-phosphate dehydrogenase activity"/>
    <property type="evidence" value="ECO:0007669"/>
    <property type="project" value="UniProtKB-UniRule"/>
</dbReference>
<keyword evidence="11" id="KW-1185">Reference proteome</keyword>
<reference evidence="11" key="1">
    <citation type="journal article" date="2018" name="Front. Microbiol.">
        <title>Genome-Based Analysis Reveals the Taxonomy and Diversity of the Family Idiomarinaceae.</title>
        <authorList>
            <person name="Liu Y."/>
            <person name="Lai Q."/>
            <person name="Shao Z."/>
        </authorList>
    </citation>
    <scope>NUCLEOTIDE SEQUENCE [LARGE SCALE GENOMIC DNA]</scope>
    <source>
        <strain evidence="11">R22</strain>
    </source>
</reference>
<name>A0A432Z1E7_9GAMM</name>